<evidence type="ECO:0000259" key="7">
    <source>
        <dbReference type="Pfam" id="PF12894"/>
    </source>
</evidence>
<comment type="subcellular location">
    <subcellularLocation>
        <location evidence="1">Early endosome membrane</location>
        <topology evidence="1">Peripheral membrane protein</topology>
    </subcellularLocation>
    <subcellularLocation>
        <location evidence="2">Late endosome membrane</location>
    </subcellularLocation>
</comment>
<evidence type="ECO:0000256" key="1">
    <source>
        <dbReference type="ARBA" id="ARBA00004220"/>
    </source>
</evidence>
<dbReference type="GO" id="GO:0141039">
    <property type="term" value="F:phosphatidylinositol 3-kinase inhibitor activity"/>
    <property type="evidence" value="ECO:0007669"/>
    <property type="project" value="InterPro"/>
</dbReference>
<keyword evidence="6" id="KW-0472">Membrane</keyword>
<keyword evidence="4" id="KW-0677">Repeat</keyword>
<dbReference type="Pfam" id="PF12894">
    <property type="entry name" value="ANAPC4_WD40"/>
    <property type="match status" value="1"/>
</dbReference>
<name>A0A2R5GB79_9STRA</name>
<dbReference type="InterPro" id="IPR039724">
    <property type="entry name" value="WDR91"/>
</dbReference>
<comment type="caution">
    <text evidence="8">The sequence shown here is derived from an EMBL/GenBank/DDBJ whole genome shotgun (WGS) entry which is preliminary data.</text>
</comment>
<organism evidence="8 9">
    <name type="scientific">Hondaea fermentalgiana</name>
    <dbReference type="NCBI Taxonomy" id="2315210"/>
    <lineage>
        <taxon>Eukaryota</taxon>
        <taxon>Sar</taxon>
        <taxon>Stramenopiles</taxon>
        <taxon>Bigyra</taxon>
        <taxon>Labyrinthulomycetes</taxon>
        <taxon>Thraustochytrida</taxon>
        <taxon>Thraustochytriidae</taxon>
        <taxon>Hondaea</taxon>
    </lineage>
</organism>
<dbReference type="GO" id="GO:0045022">
    <property type="term" value="P:early endosome to late endosome transport"/>
    <property type="evidence" value="ECO:0007669"/>
    <property type="project" value="InterPro"/>
</dbReference>
<feature type="non-terminal residue" evidence="8">
    <location>
        <position position="1"/>
    </location>
</feature>
<dbReference type="GO" id="GO:0051898">
    <property type="term" value="P:negative regulation of phosphatidylinositol 3-kinase/protein kinase B signal transduction"/>
    <property type="evidence" value="ECO:0007669"/>
    <property type="project" value="InterPro"/>
</dbReference>
<feature type="transmembrane region" description="Helical" evidence="6">
    <location>
        <begin position="316"/>
        <end position="339"/>
    </location>
</feature>
<dbReference type="InterPro" id="IPR024977">
    <property type="entry name" value="Apc4-like_WD40_dom"/>
</dbReference>
<dbReference type="EMBL" id="BEYU01000033">
    <property type="protein sequence ID" value="GBG27599.1"/>
    <property type="molecule type" value="Genomic_DNA"/>
</dbReference>
<dbReference type="SMART" id="SM00320">
    <property type="entry name" value="WD40"/>
    <property type="match status" value="4"/>
</dbReference>
<evidence type="ECO:0000256" key="6">
    <source>
        <dbReference type="SAM" id="Phobius"/>
    </source>
</evidence>
<protein>
    <submittedName>
        <fullName evidence="8">WD repeat-containing protein 91</fullName>
    </submittedName>
</protein>
<dbReference type="PANTHER" id="PTHR13083:SF3">
    <property type="entry name" value="WD REPEAT-CONTAINING PROTEIN 91"/>
    <property type="match status" value="1"/>
</dbReference>
<dbReference type="PANTHER" id="PTHR13083">
    <property type="entry name" value="WD REPEAT-CONTAINING PROTEIN 91"/>
    <property type="match status" value="1"/>
</dbReference>
<dbReference type="GO" id="GO:0031902">
    <property type="term" value="C:late endosome membrane"/>
    <property type="evidence" value="ECO:0007669"/>
    <property type="project" value="UniProtKB-SubCell"/>
</dbReference>
<feature type="repeat" description="WD" evidence="5">
    <location>
        <begin position="60"/>
        <end position="97"/>
    </location>
</feature>
<dbReference type="PROSITE" id="PS50082">
    <property type="entry name" value="WD_REPEATS_2"/>
    <property type="match status" value="2"/>
</dbReference>
<dbReference type="InterPro" id="IPR020472">
    <property type="entry name" value="WD40_PAC1"/>
</dbReference>
<dbReference type="InterPro" id="IPR036322">
    <property type="entry name" value="WD40_repeat_dom_sf"/>
</dbReference>
<dbReference type="Proteomes" id="UP000241890">
    <property type="component" value="Unassembled WGS sequence"/>
</dbReference>
<evidence type="ECO:0000256" key="2">
    <source>
        <dbReference type="ARBA" id="ARBA00004414"/>
    </source>
</evidence>
<dbReference type="Gene3D" id="2.130.10.10">
    <property type="entry name" value="YVTN repeat-like/Quinoprotein amine dehydrogenase"/>
    <property type="match status" value="2"/>
</dbReference>
<dbReference type="SUPFAM" id="SSF50978">
    <property type="entry name" value="WD40 repeat-like"/>
    <property type="match status" value="1"/>
</dbReference>
<gene>
    <name evidence="8" type="ORF">FCC1311_038222</name>
</gene>
<evidence type="ECO:0000256" key="4">
    <source>
        <dbReference type="ARBA" id="ARBA00022737"/>
    </source>
</evidence>
<keyword evidence="6" id="KW-0812">Transmembrane</keyword>
<sequence length="363" mass="39140">VRRLRTMLENRQDPALAKGLAQENETAELDEASSIPKVESMEGNEANGAADVQHLTCVAESHHASRVNVCRFAPPMGASENRALVTASQDGTVRVWSWLGDPGSDLVQEQLIFCASEALSLDWHPERPELLAIGHANSTVRLWDVQARAQTSEFIVTGDPALPFVSDLRLSARRQVLATLCTGQSSAAVRRGSESGDRHAALFAPKAVAGVTGTAPLYTHKVTRRASVQLWSTTTSQLVASLPESERYWITSICFNHNGSLLVTGASDGKVRVFDVQKMTSIMEFEAAQCSVTKLVLTSDETAIVVIAADGGLSQWSLMAGTVVGVFILVVVVGHGINVQARPTALLRIDELYIVRFGLRLSV</sequence>
<evidence type="ECO:0000256" key="5">
    <source>
        <dbReference type="PROSITE-ProRule" id="PRU00221"/>
    </source>
</evidence>
<dbReference type="AlphaFoldDB" id="A0A2R5GB79"/>
<dbReference type="InParanoid" id="A0A2R5GB79"/>
<dbReference type="PRINTS" id="PR00320">
    <property type="entry name" value="GPROTEINBRPT"/>
</dbReference>
<keyword evidence="3 5" id="KW-0853">WD repeat</keyword>
<dbReference type="InterPro" id="IPR015943">
    <property type="entry name" value="WD40/YVTN_repeat-like_dom_sf"/>
</dbReference>
<feature type="repeat" description="WD" evidence="5">
    <location>
        <begin position="250"/>
        <end position="284"/>
    </location>
</feature>
<accession>A0A2R5GB79</accession>
<proteinExistence type="predicted"/>
<feature type="domain" description="Anaphase-promoting complex subunit 4-like WD40" evidence="7">
    <location>
        <begin position="230"/>
        <end position="296"/>
    </location>
</feature>
<dbReference type="OrthoDB" id="193023at2759"/>
<keyword evidence="6" id="KW-1133">Transmembrane helix</keyword>
<dbReference type="Pfam" id="PF00400">
    <property type="entry name" value="WD40"/>
    <property type="match status" value="1"/>
</dbReference>
<evidence type="ECO:0000256" key="3">
    <source>
        <dbReference type="ARBA" id="ARBA00022574"/>
    </source>
</evidence>
<keyword evidence="9" id="KW-1185">Reference proteome</keyword>
<reference evidence="8 9" key="1">
    <citation type="submission" date="2017-12" db="EMBL/GenBank/DDBJ databases">
        <title>Sequencing, de novo assembly and annotation of complete genome of a new Thraustochytrid species, strain FCC1311.</title>
        <authorList>
            <person name="Sedici K."/>
            <person name="Godart F."/>
            <person name="Aiese Cigliano R."/>
            <person name="Sanseverino W."/>
            <person name="Barakat M."/>
            <person name="Ortet P."/>
            <person name="Marechal E."/>
            <person name="Cagnac O."/>
            <person name="Amato A."/>
        </authorList>
    </citation>
    <scope>NUCLEOTIDE SEQUENCE [LARGE SCALE GENOMIC DNA]</scope>
</reference>
<evidence type="ECO:0000313" key="8">
    <source>
        <dbReference type="EMBL" id="GBG27599.1"/>
    </source>
</evidence>
<dbReference type="InterPro" id="IPR001680">
    <property type="entry name" value="WD40_rpt"/>
</dbReference>
<dbReference type="GO" id="GO:0031901">
    <property type="term" value="C:early endosome membrane"/>
    <property type="evidence" value="ECO:0007669"/>
    <property type="project" value="UniProtKB-SubCell"/>
</dbReference>
<evidence type="ECO:0000313" key="9">
    <source>
        <dbReference type="Proteomes" id="UP000241890"/>
    </source>
</evidence>